<protein>
    <submittedName>
        <fullName evidence="2">Cupredoxin domain-containing protein</fullName>
    </submittedName>
</protein>
<dbReference type="Gene3D" id="2.60.40.420">
    <property type="entry name" value="Cupredoxins - blue copper proteins"/>
    <property type="match status" value="1"/>
</dbReference>
<accession>A0AA49K2J2</accession>
<evidence type="ECO:0000259" key="1">
    <source>
        <dbReference type="Pfam" id="PF13473"/>
    </source>
</evidence>
<dbReference type="AlphaFoldDB" id="A0AA49JWN0"/>
<name>A0AA49JWN0_9BACT</name>
<dbReference type="Proteomes" id="UP001229955">
    <property type="component" value="Chromosome"/>
</dbReference>
<dbReference type="InterPro" id="IPR008972">
    <property type="entry name" value="Cupredoxin"/>
</dbReference>
<proteinExistence type="predicted"/>
<dbReference type="Pfam" id="PF13473">
    <property type="entry name" value="Cupredoxin_1"/>
    <property type="match status" value="1"/>
</dbReference>
<dbReference type="EMBL" id="CP130613">
    <property type="protein sequence ID" value="WKW16324.1"/>
    <property type="molecule type" value="Genomic_DNA"/>
</dbReference>
<reference evidence="2" key="1">
    <citation type="submission" date="2023-07" db="EMBL/GenBank/DDBJ databases">
        <authorList>
            <person name="Haufschild T."/>
            <person name="Kallscheuer N."/>
            <person name="Hammer J."/>
            <person name="Kohn T."/>
            <person name="Kabuu M."/>
            <person name="Jogler M."/>
            <person name="Wohfarth N."/>
            <person name="Heuer A."/>
            <person name="Rohde M."/>
            <person name="van Teeseling M.C.F."/>
            <person name="Jogler C."/>
        </authorList>
    </citation>
    <scope>NUCLEOTIDE SEQUENCE</scope>
    <source>
        <strain evidence="2">Strain 138</strain>
        <strain evidence="3">Strain 318</strain>
    </source>
</reference>
<dbReference type="EMBL" id="CP130612">
    <property type="protein sequence ID" value="WKW13417.1"/>
    <property type="molecule type" value="Genomic_DNA"/>
</dbReference>
<accession>A0AA49JWN0</accession>
<sequence>MSATDWTVILAAVLAIAAVNWWFFVAGQSPAAAVVAESGGPAEVVITVDGGYSPAVVQVRKGERVRLVFDRKDTSSCSEEVVIPAFDVRQFLPSGERTVIEIQPTEAGRFPFTCGMSMLRGSIIVDG</sequence>
<dbReference type="InterPro" id="IPR028096">
    <property type="entry name" value="EfeO_Cupredoxin"/>
</dbReference>
<dbReference type="RefSeq" id="WP_367886273.1">
    <property type="nucleotide sequence ID" value="NZ_CP130612.1"/>
</dbReference>
<dbReference type="KEGG" id="pspc:Strain318_002736"/>
<evidence type="ECO:0000313" key="2">
    <source>
        <dbReference type="EMBL" id="WKW13417.1"/>
    </source>
</evidence>
<keyword evidence="4" id="KW-1185">Reference proteome</keyword>
<feature type="domain" description="EfeO-type cupredoxin-like" evidence="1">
    <location>
        <begin position="16"/>
        <end position="125"/>
    </location>
</feature>
<evidence type="ECO:0000313" key="3">
    <source>
        <dbReference type="EMBL" id="WKW16324.1"/>
    </source>
</evidence>
<gene>
    <name evidence="2" type="ORF">Strain138_002736</name>
    <name evidence="3" type="ORF">Strain318_002736</name>
</gene>
<organism evidence="2">
    <name type="scientific">Pseudogemmatithrix spongiicola</name>
    <dbReference type="NCBI Taxonomy" id="3062599"/>
    <lineage>
        <taxon>Bacteria</taxon>
        <taxon>Pseudomonadati</taxon>
        <taxon>Gemmatimonadota</taxon>
        <taxon>Gemmatimonadia</taxon>
        <taxon>Gemmatimonadales</taxon>
        <taxon>Gemmatimonadaceae</taxon>
        <taxon>Pseudogemmatithrix</taxon>
    </lineage>
</organism>
<dbReference type="SUPFAM" id="SSF49503">
    <property type="entry name" value="Cupredoxins"/>
    <property type="match status" value="1"/>
</dbReference>
<evidence type="ECO:0000313" key="4">
    <source>
        <dbReference type="Proteomes" id="UP001229955"/>
    </source>
</evidence>